<dbReference type="InterPro" id="IPR050090">
    <property type="entry name" value="Tyrosine_recombinase_XerCD"/>
</dbReference>
<dbReference type="GO" id="GO:0003677">
    <property type="term" value="F:DNA binding"/>
    <property type="evidence" value="ECO:0007669"/>
    <property type="project" value="InterPro"/>
</dbReference>
<proteinExistence type="predicted"/>
<gene>
    <name evidence="3" type="ORF">GFD22_03505</name>
</gene>
<keyword evidence="4" id="KW-1185">Reference proteome</keyword>
<dbReference type="GO" id="GO:0006310">
    <property type="term" value="P:DNA recombination"/>
    <property type="evidence" value="ECO:0007669"/>
    <property type="project" value="UniProtKB-KW"/>
</dbReference>
<evidence type="ECO:0000313" key="4">
    <source>
        <dbReference type="Proteomes" id="UP000469763"/>
    </source>
</evidence>
<dbReference type="SUPFAM" id="SSF56349">
    <property type="entry name" value="DNA breaking-rejoining enzymes"/>
    <property type="match status" value="1"/>
</dbReference>
<evidence type="ECO:0000313" key="3">
    <source>
        <dbReference type="EMBL" id="NEG78051.1"/>
    </source>
</evidence>
<reference evidence="3 4" key="1">
    <citation type="submission" date="2019-10" db="EMBL/GenBank/DDBJ databases">
        <title>Bifidobacterium from non-human primates.</title>
        <authorList>
            <person name="Modesto M."/>
        </authorList>
    </citation>
    <scope>NUCLEOTIDE SEQUENCE [LARGE SCALE GENOMIC DNA]</scope>
    <source>
        <strain evidence="3 4">TREC</strain>
    </source>
</reference>
<name>A0A7K3TG27_9BIFI</name>
<dbReference type="InterPro" id="IPR002104">
    <property type="entry name" value="Integrase_catalytic"/>
</dbReference>
<dbReference type="EMBL" id="WHZY01000004">
    <property type="protein sequence ID" value="NEG78051.1"/>
    <property type="molecule type" value="Genomic_DNA"/>
</dbReference>
<dbReference type="InterPro" id="IPR011010">
    <property type="entry name" value="DNA_brk_join_enz"/>
</dbReference>
<dbReference type="InterPro" id="IPR013762">
    <property type="entry name" value="Integrase-like_cat_sf"/>
</dbReference>
<comment type="caution">
    <text evidence="3">The sequence shown here is derived from an EMBL/GenBank/DDBJ whole genome shotgun (WGS) entry which is preliminary data.</text>
</comment>
<dbReference type="OrthoDB" id="1822491at2"/>
<sequence length="297" mass="32932">MIMKRAVKDKRIADNPCDGIELPRMVVKKPRWYLNMRQLLLLAESASARRNPGYGTMVLFMGTTGMRFGEVTALRVKNLDLGKGSVRVCENSVWSKSGWHLHTAKNNEDRTVVFPTSLLGDLLSKAVKSKDADALVFERPGSVNDGRHLTQADYMRPPDSKDGWFATSVEAAGLPSMTLHDLRHTAVSLAVHAKVPPKVVQAIAGHKTFSMTMDYYADLFTDDLFVYGKELDKEAEAAQAKLIAEALNNPANTVAVQNPSKTVRAEKQESAGTLEFQRFSWQSARVPPERVELSLSE</sequence>
<dbReference type="Gene3D" id="1.10.443.10">
    <property type="entry name" value="Intergrase catalytic core"/>
    <property type="match status" value="1"/>
</dbReference>
<evidence type="ECO:0000256" key="1">
    <source>
        <dbReference type="ARBA" id="ARBA00023172"/>
    </source>
</evidence>
<dbReference type="CDD" id="cd01189">
    <property type="entry name" value="INT_ICEBs1_C_like"/>
    <property type="match status" value="1"/>
</dbReference>
<dbReference type="PANTHER" id="PTHR30349:SF64">
    <property type="entry name" value="PROPHAGE INTEGRASE INTD-RELATED"/>
    <property type="match status" value="1"/>
</dbReference>
<keyword evidence="1" id="KW-0233">DNA recombination</keyword>
<dbReference type="PROSITE" id="PS51898">
    <property type="entry name" value="TYR_RECOMBINASE"/>
    <property type="match status" value="1"/>
</dbReference>
<accession>A0A7K3TG27</accession>
<organism evidence="3 4">
    <name type="scientific">Bifidobacterium avesanii</name>
    <dbReference type="NCBI Taxonomy" id="1798157"/>
    <lineage>
        <taxon>Bacteria</taxon>
        <taxon>Bacillati</taxon>
        <taxon>Actinomycetota</taxon>
        <taxon>Actinomycetes</taxon>
        <taxon>Bifidobacteriales</taxon>
        <taxon>Bifidobacteriaceae</taxon>
        <taxon>Bifidobacterium</taxon>
    </lineage>
</organism>
<dbReference type="GO" id="GO:0015074">
    <property type="term" value="P:DNA integration"/>
    <property type="evidence" value="ECO:0007669"/>
    <property type="project" value="InterPro"/>
</dbReference>
<protein>
    <submittedName>
        <fullName evidence="3">Tyrosine-type recombinase/integrase</fullName>
    </submittedName>
</protein>
<dbReference type="Pfam" id="PF00589">
    <property type="entry name" value="Phage_integrase"/>
    <property type="match status" value="1"/>
</dbReference>
<dbReference type="Proteomes" id="UP000469763">
    <property type="component" value="Unassembled WGS sequence"/>
</dbReference>
<dbReference type="PANTHER" id="PTHR30349">
    <property type="entry name" value="PHAGE INTEGRASE-RELATED"/>
    <property type="match status" value="1"/>
</dbReference>
<evidence type="ECO:0000259" key="2">
    <source>
        <dbReference type="PROSITE" id="PS51898"/>
    </source>
</evidence>
<dbReference type="AlphaFoldDB" id="A0A7K3TG27"/>
<feature type="domain" description="Tyr recombinase" evidence="2">
    <location>
        <begin position="28"/>
        <end position="229"/>
    </location>
</feature>